<name>A0A077ZSM5_STYLE</name>
<dbReference type="OrthoDB" id="309824at2759"/>
<comment type="similarity">
    <text evidence="1 4">Belongs to the inositol phosphokinase (IPK) family.</text>
</comment>
<keyword evidence="6" id="KW-1185">Reference proteome</keyword>
<dbReference type="GO" id="GO:0005737">
    <property type="term" value="C:cytoplasm"/>
    <property type="evidence" value="ECO:0007669"/>
    <property type="project" value="TreeGrafter"/>
</dbReference>
<keyword evidence="2 4" id="KW-0808">Transferase</keyword>
<dbReference type="Pfam" id="PF03770">
    <property type="entry name" value="IPK"/>
    <property type="match status" value="1"/>
</dbReference>
<accession>A0A077ZSM5</accession>
<gene>
    <name evidence="5" type="primary">Contig7647.g8159</name>
    <name evidence="5" type="ORF">STYLEM_1839</name>
</gene>
<keyword evidence="3 4" id="KW-0418">Kinase</keyword>
<evidence type="ECO:0000313" key="5">
    <source>
        <dbReference type="EMBL" id="CDW72872.1"/>
    </source>
</evidence>
<dbReference type="EMBL" id="CCKQ01001762">
    <property type="protein sequence ID" value="CDW72872.1"/>
    <property type="molecule type" value="Genomic_DNA"/>
</dbReference>
<evidence type="ECO:0000256" key="4">
    <source>
        <dbReference type="RuleBase" id="RU363090"/>
    </source>
</evidence>
<evidence type="ECO:0000256" key="2">
    <source>
        <dbReference type="ARBA" id="ARBA00022679"/>
    </source>
</evidence>
<evidence type="ECO:0000256" key="1">
    <source>
        <dbReference type="ARBA" id="ARBA00007374"/>
    </source>
</evidence>
<reference evidence="5 6" key="1">
    <citation type="submission" date="2014-06" db="EMBL/GenBank/DDBJ databases">
        <authorList>
            <person name="Swart Estienne"/>
        </authorList>
    </citation>
    <scope>NUCLEOTIDE SEQUENCE [LARGE SCALE GENOMIC DNA]</scope>
    <source>
        <strain evidence="5 6">130c</strain>
    </source>
</reference>
<proteinExistence type="inferred from homology"/>
<dbReference type="InterPro" id="IPR038286">
    <property type="entry name" value="IPK_sf"/>
</dbReference>
<evidence type="ECO:0000313" key="6">
    <source>
        <dbReference type="Proteomes" id="UP000039865"/>
    </source>
</evidence>
<dbReference type="GO" id="GO:0005634">
    <property type="term" value="C:nucleus"/>
    <property type="evidence" value="ECO:0007669"/>
    <property type="project" value="TreeGrafter"/>
</dbReference>
<dbReference type="PANTHER" id="PTHR12400:SF21">
    <property type="entry name" value="KINASE"/>
    <property type="match status" value="1"/>
</dbReference>
<dbReference type="AlphaFoldDB" id="A0A077ZSM5"/>
<dbReference type="EC" id="2.7.-.-" evidence="4"/>
<dbReference type="GO" id="GO:0032958">
    <property type="term" value="P:inositol phosphate biosynthetic process"/>
    <property type="evidence" value="ECO:0007669"/>
    <property type="project" value="InterPro"/>
</dbReference>
<evidence type="ECO:0000256" key="3">
    <source>
        <dbReference type="ARBA" id="ARBA00022777"/>
    </source>
</evidence>
<dbReference type="InParanoid" id="A0A077ZSM5"/>
<dbReference type="Gene3D" id="3.30.470.160">
    <property type="entry name" value="Inositol polyphosphate kinase"/>
    <property type="match status" value="1"/>
</dbReference>
<dbReference type="PANTHER" id="PTHR12400">
    <property type="entry name" value="INOSITOL POLYPHOSPHATE KINASE"/>
    <property type="match status" value="1"/>
</dbReference>
<dbReference type="Proteomes" id="UP000039865">
    <property type="component" value="Unassembled WGS sequence"/>
</dbReference>
<sequence length="261" mass="30356">MEQERNLEIDNLRNSIAGGHPDRFKYDPEHGNKVLAKKTNQFEIEAYQKIYIDDENHPHYKANIIFRNFLPKYHGHHEEDGEIHIKLDNLMFGMENASILDLKMGTSSITVNTPKKLYEKVSQKDAKTTSVSLGFRVTALIVKDEKGEIVEKIRKPHETVDASNMHEFIIKVLKSNSHPEVNREALDFFKLRAIEMLNYFKNHHARRIAGSSILLIVDNINKRYEMKIIDLSSCEDFEDQSKRDEGYILGIESLIQLFDRI</sequence>
<dbReference type="OMA" id="NHHARRI"/>
<dbReference type="InterPro" id="IPR005522">
    <property type="entry name" value="IPK"/>
</dbReference>
<dbReference type="SUPFAM" id="SSF56104">
    <property type="entry name" value="SAICAR synthase-like"/>
    <property type="match status" value="1"/>
</dbReference>
<organism evidence="5 6">
    <name type="scientific">Stylonychia lemnae</name>
    <name type="common">Ciliate</name>
    <dbReference type="NCBI Taxonomy" id="5949"/>
    <lineage>
        <taxon>Eukaryota</taxon>
        <taxon>Sar</taxon>
        <taxon>Alveolata</taxon>
        <taxon>Ciliophora</taxon>
        <taxon>Intramacronucleata</taxon>
        <taxon>Spirotrichea</taxon>
        <taxon>Stichotrichia</taxon>
        <taxon>Sporadotrichida</taxon>
        <taxon>Oxytrichidae</taxon>
        <taxon>Stylonychinae</taxon>
        <taxon>Stylonychia</taxon>
    </lineage>
</organism>
<dbReference type="GO" id="GO:0016301">
    <property type="term" value="F:kinase activity"/>
    <property type="evidence" value="ECO:0007669"/>
    <property type="project" value="UniProtKB-KW"/>
</dbReference>
<protein>
    <recommendedName>
        <fullName evidence="4">Kinase</fullName>
        <ecNumber evidence="4">2.7.-.-</ecNumber>
    </recommendedName>
</protein>